<dbReference type="OMA" id="EHKRINT"/>
<dbReference type="GeneID" id="69654036"/>
<sequence>MYRKLGRDSSARKALFRSMLTSFFQYERIETTEAKAKELRSLADQMVTLAKRGDLHARRQVLAYLMDESVVKKLFDTIAPKYADRQGGYTRVIKTGLRKGDAAPLAIIELV</sequence>
<organism evidence="6 10">
    <name type="scientific">Veillonella parvula</name>
    <name type="common">Staphylococcus parvulus</name>
    <dbReference type="NCBI Taxonomy" id="29466"/>
    <lineage>
        <taxon>Bacteria</taxon>
        <taxon>Bacillati</taxon>
        <taxon>Bacillota</taxon>
        <taxon>Negativicutes</taxon>
        <taxon>Veillonellales</taxon>
        <taxon>Veillonellaceae</taxon>
        <taxon>Veillonella</taxon>
    </lineage>
</organism>
<dbReference type="Pfam" id="PF01196">
    <property type="entry name" value="Ribosomal_L17"/>
    <property type="match status" value="1"/>
</dbReference>
<reference evidence="7" key="2">
    <citation type="submission" date="2017-12" db="EMBL/GenBank/DDBJ databases">
        <authorList>
            <person name="Thomas-White K."/>
            <person name="Wolfe A.J."/>
        </authorList>
    </citation>
    <scope>NUCLEOTIDE SEQUENCE</scope>
    <source>
        <strain evidence="7">UMB0138</strain>
    </source>
</reference>
<reference evidence="7 9" key="5">
    <citation type="submission" date="2024-04" db="EMBL/GenBank/DDBJ databases">
        <title>Na.</title>
        <authorList>
            <person name="Choi B."/>
        </authorList>
    </citation>
    <scope>NUCLEOTIDE SEQUENCE [LARGE SCALE GENOMIC DNA]</scope>
    <source>
        <strain evidence="7 9">UMB0138</strain>
    </source>
</reference>
<dbReference type="GO" id="GO:0003735">
    <property type="term" value="F:structural constituent of ribosome"/>
    <property type="evidence" value="ECO:0007669"/>
    <property type="project" value="InterPro"/>
</dbReference>
<evidence type="ECO:0000313" key="6">
    <source>
        <dbReference type="EMBL" id="MBS4894089.1"/>
    </source>
</evidence>
<dbReference type="PANTHER" id="PTHR14413:SF16">
    <property type="entry name" value="LARGE RIBOSOMAL SUBUNIT PROTEIN BL17M"/>
    <property type="match status" value="1"/>
</dbReference>
<dbReference type="AlphaFoldDB" id="A0A100YPA2"/>
<keyword evidence="2 4" id="KW-0689">Ribosomal protein</keyword>
<dbReference type="PANTHER" id="PTHR14413">
    <property type="entry name" value="RIBOSOMAL PROTEIN L17"/>
    <property type="match status" value="1"/>
</dbReference>
<dbReference type="Proteomes" id="UP000778864">
    <property type="component" value="Unassembled WGS sequence"/>
</dbReference>
<evidence type="ECO:0000256" key="5">
    <source>
        <dbReference type="RuleBase" id="RU000660"/>
    </source>
</evidence>
<dbReference type="EMBL" id="PKMC02000005">
    <property type="protein sequence ID" value="MEO9178118.1"/>
    <property type="molecule type" value="Genomic_DNA"/>
</dbReference>
<evidence type="ECO:0000313" key="9">
    <source>
        <dbReference type="Proteomes" id="UP000234197"/>
    </source>
</evidence>
<evidence type="ECO:0000313" key="10">
    <source>
        <dbReference type="Proteomes" id="UP000778864"/>
    </source>
</evidence>
<dbReference type="GO" id="GO:0006412">
    <property type="term" value="P:translation"/>
    <property type="evidence" value="ECO:0007669"/>
    <property type="project" value="UniProtKB-UniRule"/>
</dbReference>
<dbReference type="NCBIfam" id="TIGR00059">
    <property type="entry name" value="L17"/>
    <property type="match status" value="1"/>
</dbReference>
<dbReference type="InterPro" id="IPR000456">
    <property type="entry name" value="Ribosomal_bL17"/>
</dbReference>
<dbReference type="FunFam" id="3.90.1030.10:FF:000001">
    <property type="entry name" value="50S ribosomal protein L17"/>
    <property type="match status" value="1"/>
</dbReference>
<dbReference type="GO" id="GO:0022625">
    <property type="term" value="C:cytosolic large ribosomal subunit"/>
    <property type="evidence" value="ECO:0007669"/>
    <property type="project" value="TreeGrafter"/>
</dbReference>
<dbReference type="EMBL" id="JAGZMU010000009">
    <property type="protein sequence ID" value="MBS4894089.1"/>
    <property type="molecule type" value="Genomic_DNA"/>
</dbReference>
<dbReference type="InterPro" id="IPR036373">
    <property type="entry name" value="Ribosomal_bL17_sf"/>
</dbReference>
<gene>
    <name evidence="4 6" type="primary">rplQ</name>
    <name evidence="7" type="ORF">CYJ21_004050</name>
    <name evidence="6" type="ORF">KHZ90_10025</name>
    <name evidence="8" type="ORF">RDV51_07475</name>
</gene>
<dbReference type="RefSeq" id="WP_004695155.1">
    <property type="nucleotide sequence ID" value="NZ_AP031417.1"/>
</dbReference>
<reference evidence="8" key="4">
    <citation type="submission" date="2023-08" db="EMBL/GenBank/DDBJ databases">
        <title>Veillonella_parvula_DSM 2007_complete_genome_hifiasm_Zymo_Research_D6332.</title>
        <authorList>
            <person name="Damerum A."/>
        </authorList>
    </citation>
    <scope>NUCLEOTIDE SEQUENCE</scope>
    <source>
        <strain evidence="8">DSM 2007</strain>
    </source>
</reference>
<keyword evidence="9" id="KW-1185">Reference proteome</keyword>
<reference evidence="9" key="1">
    <citation type="submission" date="2017-12" db="EMBL/GenBank/DDBJ databases">
        <title>Phylogenetic diversity of female urinary microbiome.</title>
        <authorList>
            <person name="Thomas-White K."/>
            <person name="Wolfe A.J."/>
        </authorList>
    </citation>
    <scope>NUCLEOTIDE SEQUENCE [LARGE SCALE GENOMIC DNA]</scope>
    <source>
        <strain evidence="9">UMB0138</strain>
    </source>
</reference>
<reference evidence="6" key="3">
    <citation type="submission" date="2021-02" db="EMBL/GenBank/DDBJ databases">
        <title>Infant gut strain persistence is associated with maternal origin, phylogeny, and functional potential including surface adhesion and iron acquisition.</title>
        <authorList>
            <person name="Lou Y.C."/>
        </authorList>
    </citation>
    <scope>NUCLEOTIDE SEQUENCE</scope>
    <source>
        <strain evidence="6">L3_108_031G1_dasL3_108_031G1_concoct_20</strain>
    </source>
</reference>
<accession>A0A100YPA2</accession>
<dbReference type="EMBL" id="CP133463">
    <property type="protein sequence ID" value="WMS19275.1"/>
    <property type="molecule type" value="Genomic_DNA"/>
</dbReference>
<dbReference type="HAMAP" id="MF_01368">
    <property type="entry name" value="Ribosomal_bL17"/>
    <property type="match status" value="1"/>
</dbReference>
<protein>
    <recommendedName>
        <fullName evidence="4">Large ribosomal subunit protein bL17</fullName>
    </recommendedName>
</protein>
<evidence type="ECO:0000256" key="2">
    <source>
        <dbReference type="ARBA" id="ARBA00022980"/>
    </source>
</evidence>
<dbReference type="Gene3D" id="3.90.1030.10">
    <property type="entry name" value="Ribosomal protein L17"/>
    <property type="match status" value="1"/>
</dbReference>
<keyword evidence="3 4" id="KW-0687">Ribonucleoprotein</keyword>
<proteinExistence type="inferred from homology"/>
<evidence type="ECO:0000313" key="7">
    <source>
        <dbReference type="EMBL" id="MEO9178118.1"/>
    </source>
</evidence>
<dbReference type="Proteomes" id="UP001228955">
    <property type="component" value="Chromosome"/>
</dbReference>
<evidence type="ECO:0000256" key="3">
    <source>
        <dbReference type="ARBA" id="ARBA00023274"/>
    </source>
</evidence>
<dbReference type="PROSITE" id="PS01167">
    <property type="entry name" value="RIBOSOMAL_L17"/>
    <property type="match status" value="1"/>
</dbReference>
<name>A0A100YPA2_VEIPA</name>
<comment type="subunit">
    <text evidence="4">Part of the 50S ribosomal subunit. Contacts protein L32.</text>
</comment>
<evidence type="ECO:0000256" key="1">
    <source>
        <dbReference type="ARBA" id="ARBA00008777"/>
    </source>
</evidence>
<dbReference type="InterPro" id="IPR047859">
    <property type="entry name" value="Ribosomal_bL17_CS"/>
</dbReference>
<evidence type="ECO:0000256" key="4">
    <source>
        <dbReference type="HAMAP-Rule" id="MF_01368"/>
    </source>
</evidence>
<dbReference type="Proteomes" id="UP000234197">
    <property type="component" value="Unassembled WGS sequence"/>
</dbReference>
<dbReference type="SUPFAM" id="SSF64263">
    <property type="entry name" value="Prokaryotic ribosomal protein L17"/>
    <property type="match status" value="1"/>
</dbReference>
<comment type="similarity">
    <text evidence="1 4 5">Belongs to the bacterial ribosomal protein bL17 family.</text>
</comment>
<evidence type="ECO:0000313" key="8">
    <source>
        <dbReference type="EMBL" id="WMS19275.1"/>
    </source>
</evidence>